<dbReference type="SUPFAM" id="SSF109854">
    <property type="entry name" value="DinB/YfiT-like putative metalloenzymes"/>
    <property type="match status" value="1"/>
</dbReference>
<sequence length="173" mass="20159">MKISRPTENEYNVSSFQYRYIQAVTGEDAFKILRENISIVENFYKNIPAEKLHFRYADGKWTPIEVLGHIIDTERILAYRALCIARGEKQSLPGFEEDDYVKATNFDKQSLKNLLQQYKAVRKANLLLFKTLSSKEFKRIGKANNISYSARAMAWLIAGHELHHLAILKERYL</sequence>
<evidence type="ECO:0000259" key="1">
    <source>
        <dbReference type="Pfam" id="PF12867"/>
    </source>
</evidence>
<name>A0ABM9APT0_9BACT</name>
<evidence type="ECO:0000313" key="3">
    <source>
        <dbReference type="Proteomes" id="UP000837932"/>
    </source>
</evidence>
<reference evidence="2" key="1">
    <citation type="submission" date="2021-12" db="EMBL/GenBank/DDBJ databases">
        <authorList>
            <person name="Rodrigo-Torres L."/>
            <person name="Arahal R. D."/>
            <person name="Lucena T."/>
        </authorList>
    </citation>
    <scope>NUCLEOTIDE SEQUENCE</scope>
    <source>
        <strain evidence="2">CECT 8858</strain>
    </source>
</reference>
<dbReference type="Proteomes" id="UP000837932">
    <property type="component" value="Unassembled WGS sequence"/>
</dbReference>
<dbReference type="RefSeq" id="WP_238806296.1">
    <property type="nucleotide sequence ID" value="NZ_CAKLPY010000001.1"/>
</dbReference>
<gene>
    <name evidence="2" type="ORF">EMA8858_01879</name>
</gene>
<dbReference type="Gene3D" id="1.20.120.450">
    <property type="entry name" value="dinb family like domain"/>
    <property type="match status" value="1"/>
</dbReference>
<feature type="domain" description="DinB-like" evidence="1">
    <location>
        <begin position="37"/>
        <end position="167"/>
    </location>
</feature>
<protein>
    <recommendedName>
        <fullName evidence="1">DinB-like domain-containing protein</fullName>
    </recommendedName>
</protein>
<dbReference type="Pfam" id="PF12867">
    <property type="entry name" value="DinB_2"/>
    <property type="match status" value="1"/>
</dbReference>
<keyword evidence="3" id="KW-1185">Reference proteome</keyword>
<accession>A0ABM9APT0</accession>
<dbReference type="EMBL" id="CAKLPY010000001">
    <property type="protein sequence ID" value="CAH0995754.1"/>
    <property type="molecule type" value="Genomic_DNA"/>
</dbReference>
<dbReference type="InterPro" id="IPR024775">
    <property type="entry name" value="DinB-like"/>
</dbReference>
<proteinExistence type="predicted"/>
<organism evidence="2 3">
    <name type="scientific">Emticicia aquatica</name>
    <dbReference type="NCBI Taxonomy" id="1681835"/>
    <lineage>
        <taxon>Bacteria</taxon>
        <taxon>Pseudomonadati</taxon>
        <taxon>Bacteroidota</taxon>
        <taxon>Cytophagia</taxon>
        <taxon>Cytophagales</taxon>
        <taxon>Leadbetterellaceae</taxon>
        <taxon>Emticicia</taxon>
    </lineage>
</organism>
<comment type="caution">
    <text evidence="2">The sequence shown here is derived from an EMBL/GenBank/DDBJ whole genome shotgun (WGS) entry which is preliminary data.</text>
</comment>
<evidence type="ECO:0000313" key="2">
    <source>
        <dbReference type="EMBL" id="CAH0995754.1"/>
    </source>
</evidence>
<dbReference type="InterPro" id="IPR034660">
    <property type="entry name" value="DinB/YfiT-like"/>
</dbReference>